<sequence>MQVTNVTHVKQTSPPANESELQPQALLPPNHSQLQQQALLSQQHAPYNDAISQLTNLKAQPNDALLMWLVWEYGLEAILPYSRNLRQTLKDGLAWQRIRGTPKSLELALSWLNLPAVHIENTALGRHHYTYQLDLGELPKGRTSNVTKLAQLSAPVSAKLTRLYHGYDIRNQTLSGERALFGHILSDYSGVPVFEHGKMLCKASFGNRSSQQIGSSVQQLHFGHHRTRIKTSEQLDIVQPWRYYLSGNVPSRLPNQLLRHRTTSQQKILAQRGWGGTWQGGWVGDLHGTVNGSQGQLCKAVIAHSQIRTVQPLYFAGANTGRMNFGTLNMTSKVPNS</sequence>
<dbReference type="Pfam" id="PF09684">
    <property type="entry name" value="Tail_P2_I"/>
    <property type="match status" value="1"/>
</dbReference>
<feature type="compositionally biased region" description="Polar residues" evidence="1">
    <location>
        <begin position="1"/>
        <end position="22"/>
    </location>
</feature>
<name>A0ABR9EB99_9GAMM</name>
<evidence type="ECO:0000313" key="3">
    <source>
        <dbReference type="Proteomes" id="UP000615755"/>
    </source>
</evidence>
<evidence type="ECO:0000256" key="1">
    <source>
        <dbReference type="SAM" id="MobiDB-lite"/>
    </source>
</evidence>
<evidence type="ECO:0008006" key="4">
    <source>
        <dbReference type="Google" id="ProtNLM"/>
    </source>
</evidence>
<dbReference type="InterPro" id="IPR006521">
    <property type="entry name" value="Tail_protein_I"/>
</dbReference>
<organism evidence="2 3">
    <name type="scientific">Pseudoalteromonas aurantia 208</name>
    <dbReference type="NCBI Taxonomy" id="1314867"/>
    <lineage>
        <taxon>Bacteria</taxon>
        <taxon>Pseudomonadati</taxon>
        <taxon>Pseudomonadota</taxon>
        <taxon>Gammaproteobacteria</taxon>
        <taxon>Alteromonadales</taxon>
        <taxon>Pseudoalteromonadaceae</taxon>
        <taxon>Pseudoalteromonas</taxon>
    </lineage>
</organism>
<comment type="caution">
    <text evidence="2">The sequence shown here is derived from an EMBL/GenBank/DDBJ whole genome shotgun (WGS) entry which is preliminary data.</text>
</comment>
<evidence type="ECO:0000313" key="2">
    <source>
        <dbReference type="EMBL" id="MBE0367639.1"/>
    </source>
</evidence>
<dbReference type="RefSeq" id="WP_192507044.1">
    <property type="nucleotide sequence ID" value="NZ_AQGV01000012.1"/>
</dbReference>
<protein>
    <recommendedName>
        <fullName evidence="4">Phage tail protein</fullName>
    </recommendedName>
</protein>
<accession>A0ABR9EB99</accession>
<feature type="region of interest" description="Disordered" evidence="1">
    <location>
        <begin position="1"/>
        <end position="23"/>
    </location>
</feature>
<dbReference type="EMBL" id="AQGV01000012">
    <property type="protein sequence ID" value="MBE0367639.1"/>
    <property type="molecule type" value="Genomic_DNA"/>
</dbReference>
<dbReference type="Proteomes" id="UP000615755">
    <property type="component" value="Unassembled WGS sequence"/>
</dbReference>
<proteinExistence type="predicted"/>
<reference evidence="2 3" key="1">
    <citation type="submission" date="2015-03" db="EMBL/GenBank/DDBJ databases">
        <title>Genome sequence of Pseudoalteromonas aurantia.</title>
        <authorList>
            <person name="Xie B.-B."/>
            <person name="Rong J.-C."/>
            <person name="Qin Q.-L."/>
            <person name="Zhang Y.-Z."/>
        </authorList>
    </citation>
    <scope>NUCLEOTIDE SEQUENCE [LARGE SCALE GENOMIC DNA]</scope>
    <source>
        <strain evidence="2 3">208</strain>
    </source>
</reference>
<keyword evidence="3" id="KW-1185">Reference proteome</keyword>
<gene>
    <name evidence="2" type="ORF">PAUR_a1039</name>
</gene>